<accession>A0ABY8WKC6</accession>
<organism evidence="2 3">
    <name type="scientific">Actinoplanes oblitus</name>
    <dbReference type="NCBI Taxonomy" id="3040509"/>
    <lineage>
        <taxon>Bacteria</taxon>
        <taxon>Bacillati</taxon>
        <taxon>Actinomycetota</taxon>
        <taxon>Actinomycetes</taxon>
        <taxon>Micromonosporales</taxon>
        <taxon>Micromonosporaceae</taxon>
        <taxon>Actinoplanes</taxon>
    </lineage>
</organism>
<sequence>MSKSRGRPAGRGKPKRPQRPVRELRLSDRLMRDAVTIVSEDGALEVERWASGWLGAAWSAAGLGERDPEKMFHLEVVGRASTRPSPHGLAAVAALRRIAAPGEWSMLDGTLEILSESQPVPEWSGVPAFEPVRAWRAVDVWDSEHVLFVEFDGQTPHTVMAQISLAGGVLVDKLAALQPGAAETWDRLREPGEVPMPAVECPVEVALAELADALRTTDMTWPRHDDEDFLDLRALAWSRCRSYLPDFRDWQPMSDEEREHLLDGFAPADDAVARSLADLFLDYGDGYMTSGPLCWSPGQVGLFLADWLPRKAALDAEQRAALPEVLRRWTRYALERRAVDPEWISPVVEAVDTFLPAFEEAFDDTATWGPAKRIAAELTARGIDLTDSEAVEDAMRGLNAERLARRLID</sequence>
<feature type="compositionally biased region" description="Basic residues" evidence="1">
    <location>
        <begin position="1"/>
        <end position="19"/>
    </location>
</feature>
<evidence type="ECO:0000313" key="2">
    <source>
        <dbReference type="EMBL" id="WIM97862.1"/>
    </source>
</evidence>
<reference evidence="2 3" key="1">
    <citation type="submission" date="2023-06" db="EMBL/GenBank/DDBJ databases">
        <authorList>
            <person name="Yushchuk O."/>
            <person name="Binda E."/>
            <person name="Ruckert-Reed C."/>
            <person name="Fedorenko V."/>
            <person name="Kalinowski J."/>
            <person name="Marinelli F."/>
        </authorList>
    </citation>
    <scope>NUCLEOTIDE SEQUENCE [LARGE SCALE GENOMIC DNA]</scope>
    <source>
        <strain evidence="2 3">NRRL 3884</strain>
    </source>
</reference>
<evidence type="ECO:0000313" key="3">
    <source>
        <dbReference type="Proteomes" id="UP001240150"/>
    </source>
</evidence>
<dbReference type="RefSeq" id="WP_284919256.1">
    <property type="nucleotide sequence ID" value="NZ_CP126980.1"/>
</dbReference>
<evidence type="ECO:0000256" key="1">
    <source>
        <dbReference type="SAM" id="MobiDB-lite"/>
    </source>
</evidence>
<proteinExistence type="predicted"/>
<keyword evidence="3" id="KW-1185">Reference proteome</keyword>
<name>A0ABY8WKC6_9ACTN</name>
<dbReference type="Proteomes" id="UP001240150">
    <property type="component" value="Chromosome"/>
</dbReference>
<dbReference type="EMBL" id="CP126980">
    <property type="protein sequence ID" value="WIM97862.1"/>
    <property type="molecule type" value="Genomic_DNA"/>
</dbReference>
<protein>
    <submittedName>
        <fullName evidence="2">Uncharacterized protein</fullName>
    </submittedName>
</protein>
<feature type="region of interest" description="Disordered" evidence="1">
    <location>
        <begin position="1"/>
        <end position="21"/>
    </location>
</feature>
<gene>
    <name evidence="2" type="ORF">ACTOB_001418</name>
</gene>